<dbReference type="Proteomes" id="UP000308652">
    <property type="component" value="Unassembled WGS sequence"/>
</dbReference>
<proteinExistence type="predicted"/>
<dbReference type="Gene3D" id="1.10.287.1490">
    <property type="match status" value="1"/>
</dbReference>
<accession>A0A5C3M3E7</accession>
<keyword evidence="3" id="KW-1185">Reference proteome</keyword>
<name>A0A5C3M3E7_9AGAR</name>
<evidence type="ECO:0000256" key="1">
    <source>
        <dbReference type="SAM" id="Coils"/>
    </source>
</evidence>
<dbReference type="EMBL" id="ML213598">
    <property type="protein sequence ID" value="TFK39949.1"/>
    <property type="molecule type" value="Genomic_DNA"/>
</dbReference>
<dbReference type="SUPFAM" id="SSF57997">
    <property type="entry name" value="Tropomyosin"/>
    <property type="match status" value="1"/>
</dbReference>
<evidence type="ECO:0000313" key="2">
    <source>
        <dbReference type="EMBL" id="TFK39949.1"/>
    </source>
</evidence>
<evidence type="ECO:0000313" key="3">
    <source>
        <dbReference type="Proteomes" id="UP000308652"/>
    </source>
</evidence>
<feature type="coiled-coil region" evidence="1">
    <location>
        <begin position="1"/>
        <end position="118"/>
    </location>
</feature>
<reference evidence="2 3" key="1">
    <citation type="journal article" date="2019" name="Nat. Ecol. Evol.">
        <title>Megaphylogeny resolves global patterns of mushroom evolution.</title>
        <authorList>
            <person name="Varga T."/>
            <person name="Krizsan K."/>
            <person name="Foldi C."/>
            <person name="Dima B."/>
            <person name="Sanchez-Garcia M."/>
            <person name="Sanchez-Ramirez S."/>
            <person name="Szollosi G.J."/>
            <person name="Szarkandi J.G."/>
            <person name="Papp V."/>
            <person name="Albert L."/>
            <person name="Andreopoulos W."/>
            <person name="Angelini C."/>
            <person name="Antonin V."/>
            <person name="Barry K.W."/>
            <person name="Bougher N.L."/>
            <person name="Buchanan P."/>
            <person name="Buyck B."/>
            <person name="Bense V."/>
            <person name="Catcheside P."/>
            <person name="Chovatia M."/>
            <person name="Cooper J."/>
            <person name="Damon W."/>
            <person name="Desjardin D."/>
            <person name="Finy P."/>
            <person name="Geml J."/>
            <person name="Haridas S."/>
            <person name="Hughes K."/>
            <person name="Justo A."/>
            <person name="Karasinski D."/>
            <person name="Kautmanova I."/>
            <person name="Kiss B."/>
            <person name="Kocsube S."/>
            <person name="Kotiranta H."/>
            <person name="LaButti K.M."/>
            <person name="Lechner B.E."/>
            <person name="Liimatainen K."/>
            <person name="Lipzen A."/>
            <person name="Lukacs Z."/>
            <person name="Mihaltcheva S."/>
            <person name="Morgado L.N."/>
            <person name="Niskanen T."/>
            <person name="Noordeloos M.E."/>
            <person name="Ohm R.A."/>
            <person name="Ortiz-Santana B."/>
            <person name="Ovrebo C."/>
            <person name="Racz N."/>
            <person name="Riley R."/>
            <person name="Savchenko A."/>
            <person name="Shiryaev A."/>
            <person name="Soop K."/>
            <person name="Spirin V."/>
            <person name="Szebenyi C."/>
            <person name="Tomsovsky M."/>
            <person name="Tulloss R.E."/>
            <person name="Uehling J."/>
            <person name="Grigoriev I.V."/>
            <person name="Vagvolgyi C."/>
            <person name="Papp T."/>
            <person name="Martin F.M."/>
            <person name="Miettinen O."/>
            <person name="Hibbett D.S."/>
            <person name="Nagy L.G."/>
        </authorList>
    </citation>
    <scope>NUCLEOTIDE SEQUENCE [LARGE SCALE GENOMIC DNA]</scope>
    <source>
        <strain evidence="2 3">CBS 166.37</strain>
    </source>
</reference>
<dbReference type="OrthoDB" id="3042470at2759"/>
<protein>
    <submittedName>
        <fullName evidence="2">Uncharacterized protein</fullName>
    </submittedName>
</protein>
<gene>
    <name evidence="2" type="ORF">BDQ12DRAFT_681511</name>
</gene>
<keyword evidence="1" id="KW-0175">Coiled coil</keyword>
<dbReference type="AlphaFoldDB" id="A0A5C3M3E7"/>
<sequence>MQRVKQSLDTLRAQIDKSRTRAIEGEKRVETNKALLKEKDAEIERLQERLSLGRRLIILAKQWEAVQQKLKANEEKLRLTAEKADRLERKVQKIQADAERFENQYDESRKQYKALLEELDSLQL</sequence>
<organism evidence="2 3">
    <name type="scientific">Crucibulum laeve</name>
    <dbReference type="NCBI Taxonomy" id="68775"/>
    <lineage>
        <taxon>Eukaryota</taxon>
        <taxon>Fungi</taxon>
        <taxon>Dikarya</taxon>
        <taxon>Basidiomycota</taxon>
        <taxon>Agaricomycotina</taxon>
        <taxon>Agaricomycetes</taxon>
        <taxon>Agaricomycetidae</taxon>
        <taxon>Agaricales</taxon>
        <taxon>Agaricineae</taxon>
        <taxon>Nidulariaceae</taxon>
        <taxon>Crucibulum</taxon>
    </lineage>
</organism>